<evidence type="ECO:0000313" key="2">
    <source>
        <dbReference type="Proteomes" id="UP000823388"/>
    </source>
</evidence>
<dbReference type="EMBL" id="CM029039">
    <property type="protein sequence ID" value="KAG2641406.1"/>
    <property type="molecule type" value="Genomic_DNA"/>
</dbReference>
<evidence type="ECO:0000313" key="1">
    <source>
        <dbReference type="EMBL" id="KAG2641406.1"/>
    </source>
</evidence>
<name>A0A8T0W695_PANVG</name>
<sequence length="87" mass="9698">MASDHFDVLVRGGRLTACGGRHLIRHSNTDPASSKFDARLSCQTGICDQQVLRLQLVATWRALPRIVAPYLIWSFVCCSLQRASARQ</sequence>
<keyword evidence="2" id="KW-1185">Reference proteome</keyword>
<comment type="caution">
    <text evidence="1">The sequence shown here is derived from an EMBL/GenBank/DDBJ whole genome shotgun (WGS) entry which is preliminary data.</text>
</comment>
<reference evidence="1" key="1">
    <citation type="submission" date="2020-05" db="EMBL/GenBank/DDBJ databases">
        <title>WGS assembly of Panicum virgatum.</title>
        <authorList>
            <person name="Lovell J.T."/>
            <person name="Jenkins J."/>
            <person name="Shu S."/>
            <person name="Juenger T.E."/>
            <person name="Schmutz J."/>
        </authorList>
    </citation>
    <scope>NUCLEOTIDE SEQUENCE</scope>
    <source>
        <strain evidence="1">AP13</strain>
    </source>
</reference>
<dbReference type="Proteomes" id="UP000823388">
    <property type="component" value="Chromosome 2K"/>
</dbReference>
<organism evidence="1 2">
    <name type="scientific">Panicum virgatum</name>
    <name type="common">Blackwell switchgrass</name>
    <dbReference type="NCBI Taxonomy" id="38727"/>
    <lineage>
        <taxon>Eukaryota</taxon>
        <taxon>Viridiplantae</taxon>
        <taxon>Streptophyta</taxon>
        <taxon>Embryophyta</taxon>
        <taxon>Tracheophyta</taxon>
        <taxon>Spermatophyta</taxon>
        <taxon>Magnoliopsida</taxon>
        <taxon>Liliopsida</taxon>
        <taxon>Poales</taxon>
        <taxon>Poaceae</taxon>
        <taxon>PACMAD clade</taxon>
        <taxon>Panicoideae</taxon>
        <taxon>Panicodae</taxon>
        <taxon>Paniceae</taxon>
        <taxon>Panicinae</taxon>
        <taxon>Panicum</taxon>
        <taxon>Panicum sect. Hiantes</taxon>
    </lineage>
</organism>
<gene>
    <name evidence="1" type="ORF">PVAP13_2KG075400</name>
</gene>
<accession>A0A8T0W695</accession>
<protein>
    <submittedName>
        <fullName evidence="1">Uncharacterized protein</fullName>
    </submittedName>
</protein>
<proteinExistence type="predicted"/>
<dbReference type="AlphaFoldDB" id="A0A8T0W695"/>